<dbReference type="GO" id="GO:0022625">
    <property type="term" value="C:cytosolic large ribosomal subunit"/>
    <property type="evidence" value="ECO:0007669"/>
    <property type="project" value="TreeGrafter"/>
</dbReference>
<comment type="function">
    <text evidence="5">This is one of the proteins that binds to the 5S RNA in the ribosome where it forms part of the central protuberance.</text>
</comment>
<evidence type="ECO:0000256" key="1">
    <source>
        <dbReference type="ARBA" id="ARBA00022730"/>
    </source>
</evidence>
<dbReference type="SUPFAM" id="SSF50715">
    <property type="entry name" value="Ribosomal protein L25-like"/>
    <property type="match status" value="1"/>
</dbReference>
<keyword evidence="3 5" id="KW-0689">Ribosomal protein</keyword>
<gene>
    <name evidence="5" type="primary">rplY</name>
    <name evidence="5" type="synonym">ctc</name>
    <name evidence="10" type="ORF">DRI96_05280</name>
    <name evidence="9" type="ORF">ENG47_02535</name>
</gene>
<dbReference type="Proteomes" id="UP000885660">
    <property type="component" value="Unassembled WGS sequence"/>
</dbReference>
<comment type="similarity">
    <text evidence="5">Belongs to the bacterial ribosomal protein bL25 family. CTC subfamily.</text>
</comment>
<evidence type="ECO:0000313" key="11">
    <source>
        <dbReference type="Proteomes" id="UP000267654"/>
    </source>
</evidence>
<organism evidence="10 11">
    <name type="scientific">Aerophobetes bacterium</name>
    <dbReference type="NCBI Taxonomy" id="2030807"/>
    <lineage>
        <taxon>Bacteria</taxon>
        <taxon>Candidatus Aerophobota</taxon>
    </lineage>
</organism>
<evidence type="ECO:0000313" key="10">
    <source>
        <dbReference type="EMBL" id="RLE11999.1"/>
    </source>
</evidence>
<feature type="coiled-coil region" evidence="6">
    <location>
        <begin position="194"/>
        <end position="230"/>
    </location>
</feature>
<dbReference type="NCBIfam" id="NF004139">
    <property type="entry name" value="PRK05618.4-2"/>
    <property type="match status" value="1"/>
</dbReference>
<dbReference type="Gene3D" id="2.170.120.20">
    <property type="entry name" value="Ribosomal protein L25, beta domain"/>
    <property type="match status" value="1"/>
</dbReference>
<dbReference type="Gene3D" id="2.40.240.10">
    <property type="entry name" value="Ribosomal Protein L25, Chain P"/>
    <property type="match status" value="1"/>
</dbReference>
<accession>A0A662DCV3</accession>
<evidence type="ECO:0000259" key="7">
    <source>
        <dbReference type="Pfam" id="PF01386"/>
    </source>
</evidence>
<dbReference type="NCBIfam" id="TIGR00731">
    <property type="entry name" value="bL25_bact_ctc"/>
    <property type="match status" value="1"/>
</dbReference>
<dbReference type="InterPro" id="IPR011035">
    <property type="entry name" value="Ribosomal_bL25/Gln-tRNA_synth"/>
</dbReference>
<name>A0A662DCV3_UNCAE</name>
<evidence type="ECO:0000313" key="9">
    <source>
        <dbReference type="EMBL" id="HDN84622.1"/>
    </source>
</evidence>
<dbReference type="InterPro" id="IPR029751">
    <property type="entry name" value="Ribosomal_L25_dom"/>
</dbReference>
<keyword evidence="2 5" id="KW-0694">RNA-binding</keyword>
<dbReference type="HAMAP" id="MF_01334">
    <property type="entry name" value="Ribosomal_bL25_CTC"/>
    <property type="match status" value="1"/>
</dbReference>
<comment type="caution">
    <text evidence="10">The sequence shown here is derived from an EMBL/GenBank/DDBJ whole genome shotgun (WGS) entry which is preliminary data.</text>
</comment>
<protein>
    <recommendedName>
        <fullName evidence="5">Large ribosomal subunit protein bL25</fullName>
    </recommendedName>
    <alternativeName>
        <fullName evidence="5">General stress protein CTC</fullName>
    </alternativeName>
</protein>
<reference evidence="10 11" key="1">
    <citation type="submission" date="2018-06" db="EMBL/GenBank/DDBJ databases">
        <title>Extensive metabolic versatility and redundancy in microbially diverse, dynamic hydrothermal sediments.</title>
        <authorList>
            <person name="Dombrowski N."/>
            <person name="Teske A."/>
            <person name="Baker B.J."/>
        </authorList>
    </citation>
    <scope>NUCLEOTIDE SEQUENCE [LARGE SCALE GENOMIC DNA]</scope>
    <source>
        <strain evidence="10">B19_G9</strain>
    </source>
</reference>
<sequence>MERPTLKVKIRAKTGKSYANKIRKKGLIPAVLYGPHLKESIPLEIDKFDVHSLMSTISEGERIITLEIVNQDKDNKREVILKDVQHSWIKGGLQHLDFYEITRGEKISTEVPLRLVGEAPGVKKGGVIEQLVREIEIECLPENIPPHIDVDIKELDIGDSLRIKDLKLPSGVRTLTNPEEIVVSVLSPISEEELEKLEEEKGVVAEEVEVVKKERKEEKEEEEETKKKEE</sequence>
<evidence type="ECO:0000256" key="5">
    <source>
        <dbReference type="HAMAP-Rule" id="MF_01334"/>
    </source>
</evidence>
<dbReference type="InterPro" id="IPR037121">
    <property type="entry name" value="Ribosomal_bL25_C"/>
</dbReference>
<dbReference type="GO" id="GO:0008097">
    <property type="term" value="F:5S rRNA binding"/>
    <property type="evidence" value="ECO:0007669"/>
    <property type="project" value="InterPro"/>
</dbReference>
<dbReference type="InterPro" id="IPR020930">
    <property type="entry name" value="Ribosomal_uL5_bac-type"/>
</dbReference>
<dbReference type="EMBL" id="QMQB01000195">
    <property type="protein sequence ID" value="RLE11999.1"/>
    <property type="molecule type" value="Genomic_DNA"/>
</dbReference>
<keyword evidence="6" id="KW-0175">Coiled coil</keyword>
<dbReference type="Pfam" id="PF14693">
    <property type="entry name" value="Ribosomal_TL5_C"/>
    <property type="match status" value="1"/>
</dbReference>
<dbReference type="GO" id="GO:0003735">
    <property type="term" value="F:structural constituent of ribosome"/>
    <property type="evidence" value="ECO:0007669"/>
    <property type="project" value="InterPro"/>
</dbReference>
<feature type="domain" description="Large ribosomal subunit protein bL25 beta" evidence="8">
    <location>
        <begin position="106"/>
        <end position="188"/>
    </location>
</feature>
<dbReference type="CDD" id="cd00495">
    <property type="entry name" value="Ribosomal_L25_TL5_CTC"/>
    <property type="match status" value="1"/>
</dbReference>
<evidence type="ECO:0000259" key="8">
    <source>
        <dbReference type="Pfam" id="PF14693"/>
    </source>
</evidence>
<dbReference type="InterPro" id="IPR020057">
    <property type="entry name" value="Ribosomal_bL25_b-dom"/>
</dbReference>
<evidence type="ECO:0000256" key="3">
    <source>
        <dbReference type="ARBA" id="ARBA00022980"/>
    </source>
</evidence>
<dbReference type="Pfam" id="PF01386">
    <property type="entry name" value="Ribosomal_L25p"/>
    <property type="match status" value="1"/>
</dbReference>
<evidence type="ECO:0000256" key="4">
    <source>
        <dbReference type="ARBA" id="ARBA00023274"/>
    </source>
</evidence>
<evidence type="ECO:0000256" key="2">
    <source>
        <dbReference type="ARBA" id="ARBA00022884"/>
    </source>
</evidence>
<dbReference type="PANTHER" id="PTHR33284:SF1">
    <property type="entry name" value="RIBOSOMAL PROTEIN L25_GLN-TRNA SYNTHETASE, ANTI-CODON-BINDING DOMAIN-CONTAINING PROTEIN"/>
    <property type="match status" value="1"/>
</dbReference>
<keyword evidence="1 5" id="KW-0699">rRNA-binding</keyword>
<evidence type="ECO:0000256" key="6">
    <source>
        <dbReference type="SAM" id="Coils"/>
    </source>
</evidence>
<dbReference type="AlphaFoldDB" id="A0A662DCV3"/>
<dbReference type="Proteomes" id="UP000267654">
    <property type="component" value="Unassembled WGS sequence"/>
</dbReference>
<dbReference type="InterPro" id="IPR020056">
    <property type="entry name" value="Rbsml_bL25/Gln-tRNA_synth_N"/>
</dbReference>
<feature type="domain" description="Large ribosomal subunit protein bL25 L25" evidence="7">
    <location>
        <begin position="6"/>
        <end position="98"/>
    </location>
</feature>
<dbReference type="GO" id="GO:0006412">
    <property type="term" value="P:translation"/>
    <property type="evidence" value="ECO:0007669"/>
    <property type="project" value="UniProtKB-UniRule"/>
</dbReference>
<comment type="subunit">
    <text evidence="5">Part of the 50S ribosomal subunit; part of the 5S rRNA/L5/L18/L25 subcomplex. Contacts the 5S rRNA. Binds to the 5S rRNA independently of L5 and L18.</text>
</comment>
<dbReference type="EMBL" id="DRBC01000149">
    <property type="protein sequence ID" value="HDN84622.1"/>
    <property type="molecule type" value="Genomic_DNA"/>
</dbReference>
<proteinExistence type="inferred from homology"/>
<dbReference type="InterPro" id="IPR001021">
    <property type="entry name" value="Ribosomal_bL25_long"/>
</dbReference>
<dbReference type="PANTHER" id="PTHR33284">
    <property type="entry name" value="RIBOSOMAL PROTEIN L25/GLN-TRNA SYNTHETASE, ANTI-CODON-BINDING DOMAIN-CONTAINING PROTEIN"/>
    <property type="match status" value="1"/>
</dbReference>
<reference evidence="9" key="2">
    <citation type="journal article" date="2020" name="mSystems">
        <title>Genome- and Community-Level Interaction Insights into Carbon Utilization and Element Cycling Functions of Hydrothermarchaeota in Hydrothermal Sediment.</title>
        <authorList>
            <person name="Zhou Z."/>
            <person name="Liu Y."/>
            <person name="Xu W."/>
            <person name="Pan J."/>
            <person name="Luo Z.H."/>
            <person name="Li M."/>
        </authorList>
    </citation>
    <scope>NUCLEOTIDE SEQUENCE [LARGE SCALE GENOMIC DNA]</scope>
    <source>
        <strain evidence="9">HyVt-219</strain>
    </source>
</reference>
<keyword evidence="4 5" id="KW-0687">Ribonucleoprotein</keyword>